<accession>A0A0N4XRG9</accession>
<evidence type="ECO:0000313" key="3">
    <source>
        <dbReference type="WBParaSite" id="NBR_0000512101-mRNA-1"/>
    </source>
</evidence>
<dbReference type="AlphaFoldDB" id="A0A0N4XRG9"/>
<dbReference type="STRING" id="27835.A0A0N4XRG9"/>
<dbReference type="Proteomes" id="UP000271162">
    <property type="component" value="Unassembled WGS sequence"/>
</dbReference>
<keyword evidence="2" id="KW-1185">Reference proteome</keyword>
<evidence type="ECO:0000313" key="1">
    <source>
        <dbReference type="EMBL" id="VDL68711.1"/>
    </source>
</evidence>
<dbReference type="WBParaSite" id="NBR_0000512101-mRNA-1">
    <property type="protein sequence ID" value="NBR_0000512101-mRNA-1"/>
    <property type="gene ID" value="NBR_0000512101"/>
</dbReference>
<name>A0A0N4XRG9_NIPBR</name>
<evidence type="ECO:0000313" key="2">
    <source>
        <dbReference type="Proteomes" id="UP000271162"/>
    </source>
</evidence>
<proteinExistence type="predicted"/>
<sequence>TWHVQVTARSTEGQFFVATTWVEVTVEGIQSHPLKINGSSQRSSALRANTKIGATVATFELSDDDNDATVQLTIEAISGIALNGSAVEGLQQKIFKVRMDKQRADLILSEPIHDLPVVSLNLQLSARDLSHPNEPAVEAIQTFVIVRDHRLVTEAPLLFKFVEAPKTIKIPASTPEGSLVYRPTLLQSVITSTSDIAYEIDSSSDAFEIDNRTGLRIRLIPVKSKHNQDLKDFYRTV</sequence>
<dbReference type="EMBL" id="UYSL01011411">
    <property type="protein sequence ID" value="VDL68711.1"/>
    <property type="molecule type" value="Genomic_DNA"/>
</dbReference>
<reference evidence="1 2" key="2">
    <citation type="submission" date="2018-11" db="EMBL/GenBank/DDBJ databases">
        <authorList>
            <consortium name="Pathogen Informatics"/>
        </authorList>
    </citation>
    <scope>NUCLEOTIDE SEQUENCE [LARGE SCALE GENOMIC DNA]</scope>
</reference>
<gene>
    <name evidence="1" type="ORF">NBR_LOCUS5122</name>
</gene>
<organism evidence="3">
    <name type="scientific">Nippostrongylus brasiliensis</name>
    <name type="common">Rat hookworm</name>
    <dbReference type="NCBI Taxonomy" id="27835"/>
    <lineage>
        <taxon>Eukaryota</taxon>
        <taxon>Metazoa</taxon>
        <taxon>Ecdysozoa</taxon>
        <taxon>Nematoda</taxon>
        <taxon>Chromadorea</taxon>
        <taxon>Rhabditida</taxon>
        <taxon>Rhabditina</taxon>
        <taxon>Rhabditomorpha</taxon>
        <taxon>Strongyloidea</taxon>
        <taxon>Heligmosomidae</taxon>
        <taxon>Nippostrongylus</taxon>
    </lineage>
</organism>
<protein>
    <submittedName>
        <fullName evidence="3">Cadherin domain-containing protein</fullName>
    </submittedName>
</protein>
<reference evidence="3" key="1">
    <citation type="submission" date="2017-02" db="UniProtKB">
        <authorList>
            <consortium name="WormBaseParasite"/>
        </authorList>
    </citation>
    <scope>IDENTIFICATION</scope>
</reference>